<proteinExistence type="predicted"/>
<organism evidence="3 4">
    <name type="scientific">Nannocystis bainbridge</name>
    <dbReference type="NCBI Taxonomy" id="2995303"/>
    <lineage>
        <taxon>Bacteria</taxon>
        <taxon>Pseudomonadati</taxon>
        <taxon>Myxococcota</taxon>
        <taxon>Polyangia</taxon>
        <taxon>Nannocystales</taxon>
        <taxon>Nannocystaceae</taxon>
        <taxon>Nannocystis</taxon>
    </lineage>
</organism>
<dbReference type="PROSITE" id="PS50206">
    <property type="entry name" value="RHODANESE_3"/>
    <property type="match status" value="1"/>
</dbReference>
<feature type="domain" description="Rhodanese" evidence="2">
    <location>
        <begin position="17"/>
        <end position="124"/>
    </location>
</feature>
<dbReference type="EMBL" id="JAQNDL010000001">
    <property type="protein sequence ID" value="MDC0716267.1"/>
    <property type="molecule type" value="Genomic_DNA"/>
</dbReference>
<feature type="compositionally biased region" description="Gly residues" evidence="1">
    <location>
        <begin position="112"/>
        <end position="121"/>
    </location>
</feature>
<dbReference type="CDD" id="cd00158">
    <property type="entry name" value="RHOD"/>
    <property type="match status" value="1"/>
</dbReference>
<dbReference type="InterPro" id="IPR036873">
    <property type="entry name" value="Rhodanese-like_dom_sf"/>
</dbReference>
<dbReference type="RefSeq" id="WP_272084713.1">
    <property type="nucleotide sequence ID" value="NZ_JAQNDL010000001.1"/>
</dbReference>
<dbReference type="SMART" id="SM00450">
    <property type="entry name" value="RHOD"/>
    <property type="match status" value="1"/>
</dbReference>
<comment type="caution">
    <text evidence="3">The sequence shown here is derived from an EMBL/GenBank/DDBJ whole genome shotgun (WGS) entry which is preliminary data.</text>
</comment>
<feature type="region of interest" description="Disordered" evidence="1">
    <location>
        <begin position="112"/>
        <end position="137"/>
    </location>
</feature>
<name>A0ABT5DV11_9BACT</name>
<evidence type="ECO:0000259" key="2">
    <source>
        <dbReference type="PROSITE" id="PS50206"/>
    </source>
</evidence>
<dbReference type="SUPFAM" id="SSF52821">
    <property type="entry name" value="Rhodanese/Cell cycle control phosphatase"/>
    <property type="match status" value="1"/>
</dbReference>
<dbReference type="Proteomes" id="UP001221686">
    <property type="component" value="Unassembled WGS sequence"/>
</dbReference>
<dbReference type="PANTHER" id="PTHR45431:SF3">
    <property type="entry name" value="RHODANESE-LIKE DOMAIN-CONTAINING PROTEIN 15, CHLOROPLASTIC"/>
    <property type="match status" value="1"/>
</dbReference>
<accession>A0ABT5DV11</accession>
<sequence length="137" mass="14095">MPIQRLSTPEAIAKVASSGDLVHIDVRSIPEFEAGHAPNAYNIPLMHMGAGGMVPNPDFAAEVQAHFNNKDQEILVSCKAGGRSARAAAVLEGLGYTRLLDQVGGWSGGNGDGGWAAGGGPSTTATLPGHDHASLKR</sequence>
<dbReference type="Gene3D" id="3.40.250.10">
    <property type="entry name" value="Rhodanese-like domain"/>
    <property type="match status" value="1"/>
</dbReference>
<dbReference type="PANTHER" id="PTHR45431">
    <property type="entry name" value="RHODANESE-LIKE DOMAIN-CONTAINING PROTEIN 15, CHLOROPLASTIC"/>
    <property type="match status" value="1"/>
</dbReference>
<gene>
    <name evidence="3" type="ORF">POL25_05155</name>
</gene>
<protein>
    <submittedName>
        <fullName evidence="3">Rhodanese-like domain-containing protein</fullName>
    </submittedName>
</protein>
<dbReference type="InterPro" id="IPR001763">
    <property type="entry name" value="Rhodanese-like_dom"/>
</dbReference>
<evidence type="ECO:0000313" key="3">
    <source>
        <dbReference type="EMBL" id="MDC0716267.1"/>
    </source>
</evidence>
<reference evidence="3 4" key="1">
    <citation type="submission" date="2022-11" db="EMBL/GenBank/DDBJ databases">
        <title>Minimal conservation of predation-associated metabolite biosynthetic gene clusters underscores biosynthetic potential of Myxococcota including descriptions for ten novel species: Archangium lansinium sp. nov., Myxococcus landrumus sp. nov., Nannocystis bai.</title>
        <authorList>
            <person name="Ahearne A."/>
            <person name="Stevens C."/>
            <person name="Dowd S."/>
        </authorList>
    </citation>
    <scope>NUCLEOTIDE SEQUENCE [LARGE SCALE GENOMIC DNA]</scope>
    <source>
        <strain evidence="3 4">BB15-2</strain>
    </source>
</reference>
<dbReference type="InterPro" id="IPR052367">
    <property type="entry name" value="Thiosulfate_ST/Rhodanese-like"/>
</dbReference>
<evidence type="ECO:0000256" key="1">
    <source>
        <dbReference type="SAM" id="MobiDB-lite"/>
    </source>
</evidence>
<keyword evidence="4" id="KW-1185">Reference proteome</keyword>
<evidence type="ECO:0000313" key="4">
    <source>
        <dbReference type="Proteomes" id="UP001221686"/>
    </source>
</evidence>
<dbReference type="Pfam" id="PF00581">
    <property type="entry name" value="Rhodanese"/>
    <property type="match status" value="1"/>
</dbReference>